<dbReference type="OMA" id="WRANIVQ"/>
<dbReference type="Proteomes" id="UP000444721">
    <property type="component" value="Unassembled WGS sequence"/>
</dbReference>
<sequence>MSLNPFSLQDDFSLLTDGTFGEEDRTSSPTNIPSGLMNTNNHSFNTPLATTPTSSSTTGNNNSFLFSMPFPSSDTTVQAEQASTLLSRNTVVQKNILKFLPPIKALFLMRAINSSWYKSVQSLRSDIYNGTVALSLLTFSKFPDMDRDDEYYRKNNKPVFQDVKTRMNKNYPLTLLEQFTSTSPSSSAIIGPKTIISHLELIGLSIPEMEYILKRLSLVASTNASLSSAAQRDPLMSPSGPTSLTLEAEFFPPTPAPTKTTMQNSTFQSIKIISLTVGWTNKKAANNFSIPKLPTLQKSTPQVSFFSSLEVGNNVSDAYSQFTEPSSQGKEEDEEEDMDDFIEFNDDNQDYTVDEEEEENDDNEIVDVESNDVDEDKLASITVNYDSHTLSIFQQVETLLVVDCINEHDLIDLETLGKNCNLEKNASVDEVELDLSNVNITTKNYRRLLDFVFAGKTLKKLVFLRNPFFYYTEDSKQDMVNSELKPYINFMTNFKKGGSLIKYCRNMLGEVIASEYLIDTKFLKENWQVLLKPLFEHGLLNWNDELYSSSSWRANIVQVVLKSVVTHRIDDNTYSSVLLRSELKQDFKLAYENFLQEEEVVLTLDILETMNETFKALDGTLLPFDANRFSGRQFFSPLCYCQIIDKFFSNIINNVNKDQIGDTLVICWSELLQCGRKRNLIELSNNEKAETTPKKKKILLQ</sequence>
<accession>A0A6A5CAR3</accession>
<dbReference type="AlphaFoldDB" id="A0A6A5CAR3"/>
<dbReference type="VEuPathDB" id="AmoebaDB:NF0112200"/>
<reference evidence="2 3" key="1">
    <citation type="journal article" date="2019" name="Sci. Rep.">
        <title>Nanopore sequencing improves the draft genome of the human pathogenic amoeba Naegleria fowleri.</title>
        <authorList>
            <person name="Liechti N."/>
            <person name="Schurch N."/>
            <person name="Bruggmann R."/>
            <person name="Wittwer M."/>
        </authorList>
    </citation>
    <scope>NUCLEOTIDE SEQUENCE [LARGE SCALE GENOMIC DNA]</scope>
    <source>
        <strain evidence="2 3">ATCC 30894</strain>
    </source>
</reference>
<feature type="region of interest" description="Disordered" evidence="1">
    <location>
        <begin position="17"/>
        <end position="57"/>
    </location>
</feature>
<feature type="compositionally biased region" description="Low complexity" evidence="1">
    <location>
        <begin position="45"/>
        <end position="57"/>
    </location>
</feature>
<evidence type="ECO:0000313" key="2">
    <source>
        <dbReference type="EMBL" id="KAF0983644.1"/>
    </source>
</evidence>
<feature type="compositionally biased region" description="Polar residues" evidence="1">
    <location>
        <begin position="27"/>
        <end position="44"/>
    </location>
</feature>
<comment type="caution">
    <text evidence="2">The sequence shown here is derived from an EMBL/GenBank/DDBJ whole genome shotgun (WGS) entry which is preliminary data.</text>
</comment>
<dbReference type="EMBL" id="VFQX01000004">
    <property type="protein sequence ID" value="KAF0983644.1"/>
    <property type="molecule type" value="Genomic_DNA"/>
</dbReference>
<dbReference type="VEuPathDB" id="AmoebaDB:NfTy_007610"/>
<name>A0A6A5CAR3_NAEFO</name>
<keyword evidence="3" id="KW-1185">Reference proteome</keyword>
<gene>
    <name evidence="2" type="ORF">FDP41_007559</name>
</gene>
<organism evidence="2 3">
    <name type="scientific">Naegleria fowleri</name>
    <name type="common">Brain eating amoeba</name>
    <dbReference type="NCBI Taxonomy" id="5763"/>
    <lineage>
        <taxon>Eukaryota</taxon>
        <taxon>Discoba</taxon>
        <taxon>Heterolobosea</taxon>
        <taxon>Tetramitia</taxon>
        <taxon>Eutetramitia</taxon>
        <taxon>Vahlkampfiidae</taxon>
        <taxon>Naegleria</taxon>
    </lineage>
</organism>
<dbReference type="VEuPathDB" id="AmoebaDB:FDP41_007559"/>
<dbReference type="GeneID" id="68114777"/>
<protein>
    <submittedName>
        <fullName evidence="2">Uncharacterized protein</fullName>
    </submittedName>
</protein>
<proteinExistence type="predicted"/>
<evidence type="ECO:0000313" key="3">
    <source>
        <dbReference type="Proteomes" id="UP000444721"/>
    </source>
</evidence>
<dbReference type="OrthoDB" id="10363803at2759"/>
<evidence type="ECO:0000256" key="1">
    <source>
        <dbReference type="SAM" id="MobiDB-lite"/>
    </source>
</evidence>
<dbReference type="RefSeq" id="XP_044568357.1">
    <property type="nucleotide sequence ID" value="XM_044711316.1"/>
</dbReference>